<reference evidence="2" key="1">
    <citation type="journal article" date="2020" name="Stud. Mycol.">
        <title>101 Dothideomycetes genomes: a test case for predicting lifestyles and emergence of pathogens.</title>
        <authorList>
            <person name="Haridas S."/>
            <person name="Albert R."/>
            <person name="Binder M."/>
            <person name="Bloem J."/>
            <person name="Labutti K."/>
            <person name="Salamov A."/>
            <person name="Andreopoulos B."/>
            <person name="Baker S."/>
            <person name="Barry K."/>
            <person name="Bills G."/>
            <person name="Bluhm B."/>
            <person name="Cannon C."/>
            <person name="Castanera R."/>
            <person name="Culley D."/>
            <person name="Daum C."/>
            <person name="Ezra D."/>
            <person name="Gonzalez J."/>
            <person name="Henrissat B."/>
            <person name="Kuo A."/>
            <person name="Liang C."/>
            <person name="Lipzen A."/>
            <person name="Lutzoni F."/>
            <person name="Magnuson J."/>
            <person name="Mondo S."/>
            <person name="Nolan M."/>
            <person name="Ohm R."/>
            <person name="Pangilinan J."/>
            <person name="Park H.-J."/>
            <person name="Ramirez L."/>
            <person name="Alfaro M."/>
            <person name="Sun H."/>
            <person name="Tritt A."/>
            <person name="Yoshinaga Y."/>
            <person name="Zwiers L.-H."/>
            <person name="Turgeon B."/>
            <person name="Goodwin S."/>
            <person name="Spatafora J."/>
            <person name="Crous P."/>
            <person name="Grigoriev I."/>
        </authorList>
    </citation>
    <scope>NUCLEOTIDE SEQUENCE</scope>
    <source>
        <strain evidence="2">CBS 260.36</strain>
    </source>
</reference>
<comment type="caution">
    <text evidence="2">The sequence shown here is derived from an EMBL/GenBank/DDBJ whole genome shotgun (WGS) entry which is preliminary data.</text>
</comment>
<feature type="compositionally biased region" description="Polar residues" evidence="1">
    <location>
        <begin position="46"/>
        <end position="62"/>
    </location>
</feature>
<feature type="compositionally biased region" description="Basic and acidic residues" evidence="1">
    <location>
        <begin position="63"/>
        <end position="76"/>
    </location>
</feature>
<feature type="region of interest" description="Disordered" evidence="1">
    <location>
        <begin position="46"/>
        <end position="76"/>
    </location>
</feature>
<evidence type="ECO:0000313" key="2">
    <source>
        <dbReference type="EMBL" id="KAF2153089.1"/>
    </source>
</evidence>
<evidence type="ECO:0000313" key="3">
    <source>
        <dbReference type="Proteomes" id="UP000799439"/>
    </source>
</evidence>
<organism evidence="2 3">
    <name type="scientific">Myriangium duriaei CBS 260.36</name>
    <dbReference type="NCBI Taxonomy" id="1168546"/>
    <lineage>
        <taxon>Eukaryota</taxon>
        <taxon>Fungi</taxon>
        <taxon>Dikarya</taxon>
        <taxon>Ascomycota</taxon>
        <taxon>Pezizomycotina</taxon>
        <taxon>Dothideomycetes</taxon>
        <taxon>Dothideomycetidae</taxon>
        <taxon>Myriangiales</taxon>
        <taxon>Myriangiaceae</taxon>
        <taxon>Myriangium</taxon>
    </lineage>
</organism>
<dbReference type="AlphaFoldDB" id="A0A9P4MKF6"/>
<keyword evidence="3" id="KW-1185">Reference proteome</keyword>
<protein>
    <submittedName>
        <fullName evidence="2">Uncharacterized protein</fullName>
    </submittedName>
</protein>
<name>A0A9P4MKF6_9PEZI</name>
<dbReference type="Proteomes" id="UP000799439">
    <property type="component" value="Unassembled WGS sequence"/>
</dbReference>
<proteinExistence type="predicted"/>
<accession>A0A9P4MKF6</accession>
<sequence>MAKGRESKQLRAVIYAALGCTTDLAFTSHREDDGEIDAFCVTQAQSHLRGAQSSHPTSQITRDSSHPQVKDKGEDM</sequence>
<evidence type="ECO:0000256" key="1">
    <source>
        <dbReference type="SAM" id="MobiDB-lite"/>
    </source>
</evidence>
<dbReference type="EMBL" id="ML996085">
    <property type="protein sequence ID" value="KAF2153089.1"/>
    <property type="molecule type" value="Genomic_DNA"/>
</dbReference>
<gene>
    <name evidence="2" type="ORF">K461DRAFT_277888</name>
</gene>